<organism evidence="11 12">
    <name type="scientific">Myxococcus llanfairpwllgwyngyllgogerychwyrndrobwllllantysiliogogogochensis</name>
    <dbReference type="NCBI Taxonomy" id="2590453"/>
    <lineage>
        <taxon>Bacteria</taxon>
        <taxon>Pseudomonadati</taxon>
        <taxon>Myxococcota</taxon>
        <taxon>Myxococcia</taxon>
        <taxon>Myxococcales</taxon>
        <taxon>Cystobacterineae</taxon>
        <taxon>Myxococcaceae</taxon>
        <taxon>Myxococcus</taxon>
    </lineage>
</organism>
<keyword evidence="4 10" id="KW-0808">Transferase</keyword>
<dbReference type="GO" id="GO:0005737">
    <property type="term" value="C:cytoplasm"/>
    <property type="evidence" value="ECO:0007669"/>
    <property type="project" value="TreeGrafter"/>
</dbReference>
<evidence type="ECO:0000256" key="5">
    <source>
        <dbReference type="ARBA" id="ARBA00022741"/>
    </source>
</evidence>
<evidence type="ECO:0000256" key="4">
    <source>
        <dbReference type="ARBA" id="ARBA00022679"/>
    </source>
</evidence>
<evidence type="ECO:0000256" key="2">
    <source>
        <dbReference type="ARBA" id="ARBA00008420"/>
    </source>
</evidence>
<keyword evidence="12" id="KW-1185">Reference proteome</keyword>
<dbReference type="Gene3D" id="3.40.50.300">
    <property type="entry name" value="P-loop containing nucleotide triphosphate hydrolases"/>
    <property type="match status" value="1"/>
</dbReference>
<dbReference type="InterPro" id="IPR027417">
    <property type="entry name" value="P-loop_NTPase"/>
</dbReference>
<evidence type="ECO:0000256" key="1">
    <source>
        <dbReference type="ARBA" id="ARBA00004761"/>
    </source>
</evidence>
<comment type="caution">
    <text evidence="11">The sequence shown here is derived from an EMBL/GenBank/DDBJ whole genome shotgun (WGS) entry which is preliminary data.</text>
</comment>
<accession>A0A540X105</accession>
<reference evidence="11 12" key="1">
    <citation type="submission" date="2019-06" db="EMBL/GenBank/DDBJ databases">
        <authorList>
            <person name="Livingstone P."/>
            <person name="Whitworth D."/>
        </authorList>
    </citation>
    <scope>NUCLEOTIDE SEQUENCE [LARGE SCALE GENOMIC DNA]</scope>
    <source>
        <strain evidence="11 12">AM401</strain>
    </source>
</reference>
<dbReference type="EMBL" id="VIFM01000056">
    <property type="protein sequence ID" value="TQF14890.1"/>
    <property type="molecule type" value="Genomic_DNA"/>
</dbReference>
<evidence type="ECO:0000256" key="10">
    <source>
        <dbReference type="RuleBase" id="RU363066"/>
    </source>
</evidence>
<evidence type="ECO:0000313" key="12">
    <source>
        <dbReference type="Proteomes" id="UP000315369"/>
    </source>
</evidence>
<protein>
    <recommendedName>
        <fullName evidence="3 10">Gluconokinase</fullName>
        <ecNumber evidence="3 10">2.7.1.12</ecNumber>
    </recommendedName>
</protein>
<evidence type="ECO:0000256" key="3">
    <source>
        <dbReference type="ARBA" id="ARBA00012054"/>
    </source>
</evidence>
<keyword evidence="8" id="KW-0311">Gluconate utilization</keyword>
<dbReference type="CDD" id="cd02021">
    <property type="entry name" value="GntK"/>
    <property type="match status" value="1"/>
</dbReference>
<comment type="catalytic activity">
    <reaction evidence="9 10">
        <text>D-gluconate + ATP = 6-phospho-D-gluconate + ADP + H(+)</text>
        <dbReference type="Rhea" id="RHEA:19433"/>
        <dbReference type="ChEBI" id="CHEBI:15378"/>
        <dbReference type="ChEBI" id="CHEBI:18391"/>
        <dbReference type="ChEBI" id="CHEBI:30616"/>
        <dbReference type="ChEBI" id="CHEBI:58759"/>
        <dbReference type="ChEBI" id="CHEBI:456216"/>
        <dbReference type="EC" id="2.7.1.12"/>
    </reaction>
</comment>
<dbReference type="GO" id="GO:0019521">
    <property type="term" value="P:D-gluconate metabolic process"/>
    <property type="evidence" value="ECO:0007669"/>
    <property type="project" value="UniProtKB-KW"/>
</dbReference>
<dbReference type="NCBIfam" id="TIGR01313">
    <property type="entry name" value="therm_gnt_kin"/>
    <property type="match status" value="1"/>
</dbReference>
<dbReference type="AlphaFoldDB" id="A0A540X105"/>
<dbReference type="FunFam" id="3.40.50.300:FF:000522">
    <property type="entry name" value="Gluconokinase"/>
    <property type="match status" value="1"/>
</dbReference>
<dbReference type="EC" id="2.7.1.12" evidence="3 10"/>
<comment type="similarity">
    <text evidence="2 10">Belongs to the gluconokinase GntK/GntV family.</text>
</comment>
<keyword evidence="6 10" id="KW-0418">Kinase</keyword>
<dbReference type="PRINTS" id="PR01100">
    <property type="entry name" value="SHIKIMTKNASE"/>
</dbReference>
<gene>
    <name evidence="11" type="ORF">FJV41_16420</name>
</gene>
<comment type="pathway">
    <text evidence="1">Carbohydrate acid metabolism.</text>
</comment>
<proteinExistence type="inferred from homology"/>
<evidence type="ECO:0000256" key="7">
    <source>
        <dbReference type="ARBA" id="ARBA00022840"/>
    </source>
</evidence>
<dbReference type="PANTHER" id="PTHR43442">
    <property type="entry name" value="GLUCONOKINASE-RELATED"/>
    <property type="match status" value="1"/>
</dbReference>
<dbReference type="Proteomes" id="UP000315369">
    <property type="component" value="Unassembled WGS sequence"/>
</dbReference>
<sequence length="161" mass="17650">MVVIIMGVSGAGKTTVGQALARSLGWRFLDADDLHPRSNVAKMAAGVPLTDEDRTPWLAVVRGQLQAAMERDEDLVLASSALKRAYRDQLEVDPARTRWVYLNAPREVLAGRLAKRHGHFMPPSLLDSQLATLEVPTQALEVDVSPPPPEVVARIREALKL</sequence>
<dbReference type="GO" id="GO:0046316">
    <property type="term" value="F:gluconokinase activity"/>
    <property type="evidence" value="ECO:0007669"/>
    <property type="project" value="UniProtKB-EC"/>
</dbReference>
<dbReference type="InterPro" id="IPR006001">
    <property type="entry name" value="Therm_gnt_kin"/>
</dbReference>
<keyword evidence="7 10" id="KW-0067">ATP-binding</keyword>
<keyword evidence="5 10" id="KW-0547">Nucleotide-binding</keyword>
<dbReference type="OrthoDB" id="9800332at2"/>
<evidence type="ECO:0000256" key="8">
    <source>
        <dbReference type="ARBA" id="ARBA00023064"/>
    </source>
</evidence>
<evidence type="ECO:0000313" key="11">
    <source>
        <dbReference type="EMBL" id="TQF14890.1"/>
    </source>
</evidence>
<dbReference type="Pfam" id="PF13671">
    <property type="entry name" value="AAA_33"/>
    <property type="match status" value="1"/>
</dbReference>
<dbReference type="GO" id="GO:0005524">
    <property type="term" value="F:ATP binding"/>
    <property type="evidence" value="ECO:0007669"/>
    <property type="project" value="UniProtKB-KW"/>
</dbReference>
<name>A0A540X105_9BACT</name>
<evidence type="ECO:0000256" key="6">
    <source>
        <dbReference type="ARBA" id="ARBA00022777"/>
    </source>
</evidence>
<dbReference type="PANTHER" id="PTHR43442:SF3">
    <property type="entry name" value="GLUCONOKINASE-RELATED"/>
    <property type="match status" value="1"/>
</dbReference>
<dbReference type="SUPFAM" id="SSF52540">
    <property type="entry name" value="P-loop containing nucleoside triphosphate hydrolases"/>
    <property type="match status" value="1"/>
</dbReference>
<evidence type="ECO:0000256" key="9">
    <source>
        <dbReference type="ARBA" id="ARBA00048090"/>
    </source>
</evidence>
<dbReference type="RefSeq" id="WP_141643433.1">
    <property type="nucleotide sequence ID" value="NZ_VIFM01000056.1"/>
</dbReference>